<reference evidence="2" key="4">
    <citation type="submission" date="2025-05" db="UniProtKB">
        <authorList>
            <consortium name="EnsemblFungi"/>
        </authorList>
    </citation>
    <scope>IDENTIFICATION</scope>
    <source>
        <strain evidence="2">isolate 1-1 / race 1 (BBBD)</strain>
    </source>
</reference>
<dbReference type="EnsemblFungi" id="PTTG_12588-t43_1">
    <property type="protein sequence ID" value="PTTG_12588-t43_1-p1"/>
    <property type="gene ID" value="PTTG_12588"/>
</dbReference>
<feature type="non-terminal residue" evidence="1">
    <location>
        <position position="238"/>
    </location>
</feature>
<proteinExistence type="predicted"/>
<gene>
    <name evidence="1" type="ORF">PTTG_12588</name>
</gene>
<evidence type="ECO:0000313" key="1">
    <source>
        <dbReference type="EMBL" id="OAV98470.1"/>
    </source>
</evidence>
<accession>A0A180H0E8</accession>
<protein>
    <submittedName>
        <fullName evidence="1 2">Uncharacterized protein</fullName>
    </submittedName>
</protein>
<dbReference type="Proteomes" id="UP000005240">
    <property type="component" value="Unassembled WGS sequence"/>
</dbReference>
<evidence type="ECO:0000313" key="2">
    <source>
        <dbReference type="EnsemblFungi" id="PTTG_12588-t43_1-p1"/>
    </source>
</evidence>
<dbReference type="EMBL" id="ADAS02000007">
    <property type="protein sequence ID" value="OAV98470.1"/>
    <property type="molecule type" value="Genomic_DNA"/>
</dbReference>
<sequence length="238" mass="28603">MRIKLHLIFQNFLETDQSYTKTSIFEKENLQAWRDFYNHFRSDIYINLLKDGQKLTYMNQDDDGVASSTAITIRNDVQNLLKLLMETNKPRNVYIYHANLSRDICEFLDMIETYICSDVITEVKIDDKNPKDYYQLLLKTFNIYYLMHMVDLFPWLTPSQIEILQDHSINKRTIKKDFKSGVIVLYPEFKEMYKKIGIIDSRYKIHVHYLANVGLKPLLRWPQQSSSWHFYSWWLGML</sequence>
<organism evidence="1">
    <name type="scientific">Puccinia triticina (isolate 1-1 / race 1 (BBBD))</name>
    <name type="common">Brown leaf rust fungus</name>
    <dbReference type="NCBI Taxonomy" id="630390"/>
    <lineage>
        <taxon>Eukaryota</taxon>
        <taxon>Fungi</taxon>
        <taxon>Dikarya</taxon>
        <taxon>Basidiomycota</taxon>
        <taxon>Pucciniomycotina</taxon>
        <taxon>Pucciniomycetes</taxon>
        <taxon>Pucciniales</taxon>
        <taxon>Pucciniaceae</taxon>
        <taxon>Puccinia</taxon>
    </lineage>
</organism>
<dbReference type="VEuPathDB" id="FungiDB:PTTG_12588"/>
<evidence type="ECO:0000313" key="3">
    <source>
        <dbReference type="Proteomes" id="UP000005240"/>
    </source>
</evidence>
<reference evidence="1" key="2">
    <citation type="submission" date="2016-05" db="EMBL/GenBank/DDBJ databases">
        <title>Comparative analysis highlights variable genome content of wheat rusts and divergence of the mating loci.</title>
        <authorList>
            <person name="Cuomo C.A."/>
            <person name="Bakkeren G."/>
            <person name="Szabo L."/>
            <person name="Khalil H."/>
            <person name="Joly D."/>
            <person name="Goldberg J."/>
            <person name="Young S."/>
            <person name="Zeng Q."/>
            <person name="Fellers J."/>
        </authorList>
    </citation>
    <scope>NUCLEOTIDE SEQUENCE [LARGE SCALE GENOMIC DNA]</scope>
    <source>
        <strain evidence="1">1-1 BBBD Race 1</strain>
    </source>
</reference>
<keyword evidence="3" id="KW-1185">Reference proteome</keyword>
<dbReference type="AlphaFoldDB" id="A0A180H0E8"/>
<reference evidence="2 3" key="3">
    <citation type="journal article" date="2017" name="G3 (Bethesda)">
        <title>Comparative analysis highlights variable genome content of wheat rusts and divergence of the mating loci.</title>
        <authorList>
            <person name="Cuomo C.A."/>
            <person name="Bakkeren G."/>
            <person name="Khalil H.B."/>
            <person name="Panwar V."/>
            <person name="Joly D."/>
            <person name="Linning R."/>
            <person name="Sakthikumar S."/>
            <person name="Song X."/>
            <person name="Adiconis X."/>
            <person name="Fan L."/>
            <person name="Goldberg J.M."/>
            <person name="Levin J.Z."/>
            <person name="Young S."/>
            <person name="Zeng Q."/>
            <person name="Anikster Y."/>
            <person name="Bruce M."/>
            <person name="Wang M."/>
            <person name="Yin C."/>
            <person name="McCallum B."/>
            <person name="Szabo L.J."/>
            <person name="Hulbert S."/>
            <person name="Chen X."/>
            <person name="Fellers J.P."/>
        </authorList>
    </citation>
    <scope>NUCLEOTIDE SEQUENCE</scope>
    <source>
        <strain evidence="2">isolate 1-1 / race 1 (BBBD)</strain>
        <strain evidence="3">Isolate 1-1 / race 1 (BBBD)</strain>
    </source>
</reference>
<reference evidence="1" key="1">
    <citation type="submission" date="2009-11" db="EMBL/GenBank/DDBJ databases">
        <authorList>
            <consortium name="The Broad Institute Genome Sequencing Platform"/>
            <person name="Ward D."/>
            <person name="Feldgarden M."/>
            <person name="Earl A."/>
            <person name="Young S.K."/>
            <person name="Zeng Q."/>
            <person name="Koehrsen M."/>
            <person name="Alvarado L."/>
            <person name="Berlin A."/>
            <person name="Bochicchio J."/>
            <person name="Borenstein D."/>
            <person name="Chapman S.B."/>
            <person name="Chen Z."/>
            <person name="Engels R."/>
            <person name="Freedman E."/>
            <person name="Gellesch M."/>
            <person name="Goldberg J."/>
            <person name="Griggs A."/>
            <person name="Gujja S."/>
            <person name="Heilman E."/>
            <person name="Heiman D."/>
            <person name="Hepburn T."/>
            <person name="Howarth C."/>
            <person name="Jen D."/>
            <person name="Larson L."/>
            <person name="Lewis B."/>
            <person name="Mehta T."/>
            <person name="Park D."/>
            <person name="Pearson M."/>
            <person name="Roberts A."/>
            <person name="Saif S."/>
            <person name="Shea T."/>
            <person name="Shenoy N."/>
            <person name="Sisk P."/>
            <person name="Stolte C."/>
            <person name="Sykes S."/>
            <person name="Thomson T."/>
            <person name="Walk T."/>
            <person name="White J."/>
            <person name="Yandava C."/>
            <person name="Izard J."/>
            <person name="Baranova O.V."/>
            <person name="Blanton J.M."/>
            <person name="Tanner A.C."/>
            <person name="Dewhirst F.E."/>
            <person name="Haas B."/>
            <person name="Nusbaum C."/>
            <person name="Birren B."/>
        </authorList>
    </citation>
    <scope>NUCLEOTIDE SEQUENCE [LARGE SCALE GENOMIC DNA]</scope>
    <source>
        <strain evidence="1">1-1 BBBD Race 1</strain>
    </source>
</reference>
<name>A0A180H0E8_PUCT1</name>